<dbReference type="Gene3D" id="3.60.10.10">
    <property type="entry name" value="Endonuclease/exonuclease/phosphatase"/>
    <property type="match status" value="1"/>
</dbReference>
<keyword evidence="3" id="KW-0255">Endonuclease</keyword>
<keyword evidence="4" id="KW-1185">Reference proteome</keyword>
<feature type="transmembrane region" description="Helical" evidence="1">
    <location>
        <begin position="251"/>
        <end position="269"/>
    </location>
</feature>
<dbReference type="GO" id="GO:0016020">
    <property type="term" value="C:membrane"/>
    <property type="evidence" value="ECO:0007669"/>
    <property type="project" value="GOC"/>
</dbReference>
<feature type="transmembrane region" description="Helical" evidence="1">
    <location>
        <begin position="281"/>
        <end position="298"/>
    </location>
</feature>
<dbReference type="GO" id="GO:0016787">
    <property type="term" value="F:hydrolase activity"/>
    <property type="evidence" value="ECO:0007669"/>
    <property type="project" value="UniProtKB-KW"/>
</dbReference>
<organism evidence="3 4">
    <name type="scientific">Longispora fulva</name>
    <dbReference type="NCBI Taxonomy" id="619741"/>
    <lineage>
        <taxon>Bacteria</taxon>
        <taxon>Bacillati</taxon>
        <taxon>Actinomycetota</taxon>
        <taxon>Actinomycetes</taxon>
        <taxon>Micromonosporales</taxon>
        <taxon>Micromonosporaceae</taxon>
        <taxon>Longispora</taxon>
    </lineage>
</organism>
<feature type="transmembrane region" description="Helical" evidence="1">
    <location>
        <begin position="112"/>
        <end position="130"/>
    </location>
</feature>
<evidence type="ECO:0000313" key="3">
    <source>
        <dbReference type="EMBL" id="MBG6137910.1"/>
    </source>
</evidence>
<dbReference type="GO" id="GO:0004519">
    <property type="term" value="F:endonuclease activity"/>
    <property type="evidence" value="ECO:0007669"/>
    <property type="project" value="UniProtKB-KW"/>
</dbReference>
<keyword evidence="1" id="KW-0472">Membrane</keyword>
<keyword evidence="3" id="KW-0540">Nuclease</keyword>
<dbReference type="InterPro" id="IPR005135">
    <property type="entry name" value="Endo/exonuclease/phosphatase"/>
</dbReference>
<accession>A0A8J7KGZ8</accession>
<dbReference type="EMBL" id="JADOUF010000001">
    <property type="protein sequence ID" value="MBG6137910.1"/>
    <property type="molecule type" value="Genomic_DNA"/>
</dbReference>
<feature type="transmembrane region" description="Helical" evidence="1">
    <location>
        <begin position="198"/>
        <end position="216"/>
    </location>
</feature>
<name>A0A8J7KGZ8_9ACTN</name>
<dbReference type="GO" id="GO:0006506">
    <property type="term" value="P:GPI anchor biosynthetic process"/>
    <property type="evidence" value="ECO:0007669"/>
    <property type="project" value="TreeGrafter"/>
</dbReference>
<evidence type="ECO:0000313" key="4">
    <source>
        <dbReference type="Proteomes" id="UP000622552"/>
    </source>
</evidence>
<feature type="transmembrane region" description="Helical" evidence="1">
    <location>
        <begin position="175"/>
        <end position="192"/>
    </location>
</feature>
<dbReference type="InterPro" id="IPR036691">
    <property type="entry name" value="Endo/exonu/phosph_ase_sf"/>
</dbReference>
<gene>
    <name evidence="3" type="ORF">IW245_004104</name>
</gene>
<reference evidence="3" key="1">
    <citation type="submission" date="2020-11" db="EMBL/GenBank/DDBJ databases">
        <title>Sequencing the genomes of 1000 actinobacteria strains.</title>
        <authorList>
            <person name="Klenk H.-P."/>
        </authorList>
    </citation>
    <scope>NUCLEOTIDE SEQUENCE</scope>
    <source>
        <strain evidence="3">DSM 45356</strain>
    </source>
</reference>
<comment type="caution">
    <text evidence="3">The sequence shown here is derived from an EMBL/GenBank/DDBJ whole genome shotgun (WGS) entry which is preliminary data.</text>
</comment>
<keyword evidence="3" id="KW-0378">Hydrolase</keyword>
<dbReference type="InterPro" id="IPR051916">
    <property type="entry name" value="GPI-anchor_lipid_remodeler"/>
</dbReference>
<evidence type="ECO:0000256" key="1">
    <source>
        <dbReference type="SAM" id="Phobius"/>
    </source>
</evidence>
<dbReference type="AlphaFoldDB" id="A0A8J7KGZ8"/>
<feature type="transmembrane region" description="Helical" evidence="1">
    <location>
        <begin position="339"/>
        <end position="363"/>
    </location>
</feature>
<protein>
    <submittedName>
        <fullName evidence="3">Endonuclease/exonuclease/phosphatase family metal-dependent hydrolase</fullName>
    </submittedName>
</protein>
<keyword evidence="1" id="KW-0812">Transmembrane</keyword>
<feature type="transmembrane region" description="Helical" evidence="1">
    <location>
        <begin position="142"/>
        <end position="163"/>
    </location>
</feature>
<dbReference type="Pfam" id="PF03372">
    <property type="entry name" value="Exo_endo_phos"/>
    <property type="match status" value="1"/>
</dbReference>
<dbReference type="PANTHER" id="PTHR14859:SF1">
    <property type="entry name" value="PGAP2-INTERACTING PROTEIN"/>
    <property type="match status" value="1"/>
</dbReference>
<dbReference type="PANTHER" id="PTHR14859">
    <property type="entry name" value="CALCOFLUOR WHITE HYPERSENSITIVE PROTEIN PRECURSOR"/>
    <property type="match status" value="1"/>
</dbReference>
<feature type="transmembrane region" description="Helical" evidence="1">
    <location>
        <begin position="85"/>
        <end position="105"/>
    </location>
</feature>
<dbReference type="Proteomes" id="UP000622552">
    <property type="component" value="Unassembled WGS sequence"/>
</dbReference>
<sequence>MALGIALLIDVLRVWLPSLITVYGAAGSTPAEQIGLFALLVFSAAWLAVPLARKAGPDRFAMTSVIGLVAARVLLQATHGGTGQLVLATAGLVFGLWWIVALAVGGLDGRRAVTGIVGGFAISTTGHALLGGVDLMWRHGWWAWAVLVVVGLGTLAAAVRTDLDSPAAAPAPDRFWFAVGPALLVFGVLTGSTARAGALTGVWGVALVAGAGILAVRLARVGHEASAWFGRSACLVLVVGVDAVTHGGWRGVLLTVATTLALGPALGLAARPARNRHPGQLAAAGLLVFVVLFFLYYAAYDLDLPFGNDMVLLAALACVGVAALLGRDGGPVQRDRRPWSLFWAVTLSFDAVLFGGLALLVAVNGQPVVADATPPGTVRLVSYNIRMGFGLDGRFSVDALADTIRSQNPDVVLLSEVDRGWFLNGGHDTLGLLARRLGMRYVFAPAADQVWGDAILTRATIVSSRSVTLPREGPTGAQALGVVLRVAGGRELAVVCTHFQPAGDSPALSQAVVAARLVSQLAAGGRPVVLAGDLNIEPGAPAFAPLTTAGLTDALAPSRPVPTFPADRPTQQIDHVLITTGLTAIGVVTPDSRASDHRAVAVSLQVG</sequence>
<evidence type="ECO:0000259" key="2">
    <source>
        <dbReference type="Pfam" id="PF03372"/>
    </source>
</evidence>
<proteinExistence type="predicted"/>
<feature type="transmembrane region" description="Helical" evidence="1">
    <location>
        <begin position="34"/>
        <end position="53"/>
    </location>
</feature>
<feature type="transmembrane region" description="Helical" evidence="1">
    <location>
        <begin position="310"/>
        <end position="327"/>
    </location>
</feature>
<dbReference type="RefSeq" id="WP_197004722.1">
    <property type="nucleotide sequence ID" value="NZ_BONS01000017.1"/>
</dbReference>
<dbReference type="SUPFAM" id="SSF56219">
    <property type="entry name" value="DNase I-like"/>
    <property type="match status" value="1"/>
</dbReference>
<feature type="domain" description="Endonuclease/exonuclease/phosphatase" evidence="2">
    <location>
        <begin position="381"/>
        <end position="597"/>
    </location>
</feature>
<keyword evidence="1" id="KW-1133">Transmembrane helix</keyword>